<dbReference type="SUPFAM" id="SSF53448">
    <property type="entry name" value="Nucleotide-diphospho-sugar transferases"/>
    <property type="match status" value="1"/>
</dbReference>
<dbReference type="GO" id="GO:0008120">
    <property type="term" value="F:ceramide glucosyltransferase activity"/>
    <property type="evidence" value="ECO:0007669"/>
    <property type="project" value="UniProtKB-EC"/>
</dbReference>
<organism evidence="10 11">
    <name type="scientific">Dyella japonica</name>
    <dbReference type="NCBI Taxonomy" id="231455"/>
    <lineage>
        <taxon>Bacteria</taxon>
        <taxon>Pseudomonadati</taxon>
        <taxon>Pseudomonadota</taxon>
        <taxon>Gammaproteobacteria</taxon>
        <taxon>Lysobacterales</taxon>
        <taxon>Rhodanobacteraceae</taxon>
        <taxon>Dyella</taxon>
    </lineage>
</organism>
<keyword evidence="7 9" id="KW-1133">Transmembrane helix</keyword>
<dbReference type="PANTHER" id="PTHR12726">
    <property type="entry name" value="CERAMIDE GLUCOSYLTRANSFERASE"/>
    <property type="match status" value="1"/>
</dbReference>
<evidence type="ECO:0000256" key="7">
    <source>
        <dbReference type="ARBA" id="ARBA00022989"/>
    </source>
</evidence>
<evidence type="ECO:0000313" key="11">
    <source>
        <dbReference type="Proteomes" id="UP001549184"/>
    </source>
</evidence>
<keyword evidence="4 10" id="KW-0328">Glycosyltransferase</keyword>
<dbReference type="InterPro" id="IPR029044">
    <property type="entry name" value="Nucleotide-diphossugar_trans"/>
</dbReference>
<evidence type="ECO:0000256" key="3">
    <source>
        <dbReference type="ARBA" id="ARBA00004991"/>
    </source>
</evidence>
<name>A0ABV2JNN3_9GAMM</name>
<comment type="caution">
    <text evidence="10">The sequence shown here is derived from an EMBL/GenBank/DDBJ whole genome shotgun (WGS) entry which is preliminary data.</text>
</comment>
<keyword evidence="8 9" id="KW-0472">Membrane</keyword>
<gene>
    <name evidence="10" type="ORF">ABIC75_000154</name>
</gene>
<dbReference type="InterPro" id="IPR017835">
    <property type="entry name" value="Hopen-assoc_HpnI"/>
</dbReference>
<dbReference type="InterPro" id="IPR025993">
    <property type="entry name" value="Ceramide_glucosylTrfase"/>
</dbReference>
<reference evidence="10 11" key="1">
    <citation type="submission" date="2024-06" db="EMBL/GenBank/DDBJ databases">
        <title>Sorghum-associated microbial communities from plants grown in Nebraska, USA.</title>
        <authorList>
            <person name="Schachtman D."/>
        </authorList>
    </citation>
    <scope>NUCLEOTIDE SEQUENCE [LARGE SCALE GENOMIC DNA]</scope>
    <source>
        <strain evidence="10 11">1073</strain>
    </source>
</reference>
<dbReference type="RefSeq" id="WP_354011951.1">
    <property type="nucleotide sequence ID" value="NZ_JBEPMU010000001.1"/>
</dbReference>
<sequence length="387" mass="43408">MPTFSNSSLLSWIGLVLALCATAYACLSLWAWFRCARRNQHPRAHVNDQPNQPVSVLKPLHGAEPGLYENLKGFCTQQYAHYEILFGVRDPEDPAVAIVQHLQREFPDLSMALVIDPVVHGANLKVSNLINLMAHARHDWLVLADSDIRVAPDYLARVTAPLDDPHVGVVTCLYHGVARNGIIARLGCLFIDDWFAPSARLAHAFGSSRFAFGSTIALRRDTLDAIGGFEALKDTLADDFWLGERSRQQGLRTVLSDVMVGTDVTESHVVTLWSHELRWLRTIRAISPAGFAFSFICFTWPLLALALLLSPTMPCLIAALCGATARLWRYLAAWRSTARFRRGQDLWLTPFRDALLLLEWAGALLHWRVQWRGHALHARDHAPSRYP</sequence>
<comment type="pathway">
    <text evidence="3">Sphingolipid metabolism.</text>
</comment>
<evidence type="ECO:0000256" key="6">
    <source>
        <dbReference type="ARBA" id="ARBA00022692"/>
    </source>
</evidence>
<evidence type="ECO:0000256" key="5">
    <source>
        <dbReference type="ARBA" id="ARBA00022679"/>
    </source>
</evidence>
<comment type="pathway">
    <text evidence="2">Lipid metabolism; sphingolipid metabolism.</text>
</comment>
<comment type="subcellular location">
    <subcellularLocation>
        <location evidence="1">Membrane</location>
        <topology evidence="1">Multi-pass membrane protein</topology>
    </subcellularLocation>
</comment>
<dbReference type="NCBIfam" id="TIGR03472">
    <property type="entry name" value="HpnI"/>
    <property type="match status" value="1"/>
</dbReference>
<evidence type="ECO:0000256" key="9">
    <source>
        <dbReference type="SAM" id="Phobius"/>
    </source>
</evidence>
<dbReference type="Proteomes" id="UP001549184">
    <property type="component" value="Unassembled WGS sequence"/>
</dbReference>
<feature type="transmembrane region" description="Helical" evidence="9">
    <location>
        <begin position="285"/>
        <end position="309"/>
    </location>
</feature>
<keyword evidence="6 9" id="KW-0812">Transmembrane</keyword>
<evidence type="ECO:0000256" key="4">
    <source>
        <dbReference type="ARBA" id="ARBA00022676"/>
    </source>
</evidence>
<keyword evidence="11" id="KW-1185">Reference proteome</keyword>
<evidence type="ECO:0000256" key="8">
    <source>
        <dbReference type="ARBA" id="ARBA00023136"/>
    </source>
</evidence>
<accession>A0ABV2JNN3</accession>
<dbReference type="CDD" id="cd02520">
    <property type="entry name" value="Glucosylceramide_synthase"/>
    <property type="match status" value="1"/>
</dbReference>
<keyword evidence="5 10" id="KW-0808">Transferase</keyword>
<evidence type="ECO:0000256" key="1">
    <source>
        <dbReference type="ARBA" id="ARBA00004141"/>
    </source>
</evidence>
<dbReference type="EMBL" id="JBEPMU010000001">
    <property type="protein sequence ID" value="MET3650452.1"/>
    <property type="molecule type" value="Genomic_DNA"/>
</dbReference>
<dbReference type="EC" id="2.4.1.80" evidence="10"/>
<feature type="transmembrane region" description="Helical" evidence="9">
    <location>
        <begin position="12"/>
        <end position="33"/>
    </location>
</feature>
<dbReference type="Gene3D" id="3.90.550.10">
    <property type="entry name" value="Spore Coat Polysaccharide Biosynthesis Protein SpsA, Chain A"/>
    <property type="match status" value="1"/>
</dbReference>
<protein>
    <submittedName>
        <fullName evidence="10">Ceramide glucosyltransferase</fullName>
        <ecNumber evidence="10">2.4.1.80</ecNumber>
    </submittedName>
</protein>
<evidence type="ECO:0000256" key="2">
    <source>
        <dbReference type="ARBA" id="ARBA00004760"/>
    </source>
</evidence>
<dbReference type="PANTHER" id="PTHR12726:SF0">
    <property type="entry name" value="CERAMIDE GLUCOSYLTRANSFERASE"/>
    <property type="match status" value="1"/>
</dbReference>
<evidence type="ECO:0000313" key="10">
    <source>
        <dbReference type="EMBL" id="MET3650452.1"/>
    </source>
</evidence>
<feature type="transmembrane region" description="Helical" evidence="9">
    <location>
        <begin position="315"/>
        <end position="332"/>
    </location>
</feature>
<proteinExistence type="predicted"/>
<dbReference type="Pfam" id="PF13506">
    <property type="entry name" value="Glyco_transf_21"/>
    <property type="match status" value="1"/>
</dbReference>